<dbReference type="OrthoDB" id="8853249at2"/>
<dbReference type="RefSeq" id="WP_151894525.1">
    <property type="nucleotide sequence ID" value="NZ_BKCF01000004.1"/>
</dbReference>
<keyword evidence="3" id="KW-1185">Reference proteome</keyword>
<dbReference type="GO" id="GO:0016491">
    <property type="term" value="F:oxidoreductase activity"/>
    <property type="evidence" value="ECO:0007669"/>
    <property type="project" value="InterPro"/>
</dbReference>
<name>A0A5J4FZB7_9FLAO</name>
<sequence length="244" mass="27394">MKKPDFSNLKVVYVNCTLKKSPSESHTETLISVSRKIMEKEHVSIDDIRLVDHEVPPGVYPDMTEHNWNADEWPQLFERIFAADILIVGTPIWLGEKSSVAQKLIERLYAMSGKTNEKGQYLFYGKVGGCVVTGNEDGVKHCAMGILYALQHIGYSVPPQADCGWIGEVGPGASYGDTEWNGKKLDNPVGFKSDFTNRNTTFMTYNLLHLAAMLKSNSGYSSYGNSRKDWDAGTHWAFENPEYR</sequence>
<proteinExistence type="predicted"/>
<gene>
    <name evidence="2" type="ORF">ULMS_21000</name>
</gene>
<dbReference type="InterPro" id="IPR005025">
    <property type="entry name" value="FMN_Rdtase-like_dom"/>
</dbReference>
<feature type="domain" description="NADPH-dependent FMN reductase-like" evidence="1">
    <location>
        <begin position="10"/>
        <end position="159"/>
    </location>
</feature>
<dbReference type="AlphaFoldDB" id="A0A5J4FZB7"/>
<protein>
    <submittedName>
        <fullName evidence="2">Flavodoxin</fullName>
    </submittedName>
</protein>
<dbReference type="SUPFAM" id="SSF52218">
    <property type="entry name" value="Flavoproteins"/>
    <property type="match status" value="1"/>
</dbReference>
<dbReference type="Pfam" id="PF03358">
    <property type="entry name" value="FMN_red"/>
    <property type="match status" value="1"/>
</dbReference>
<evidence type="ECO:0000313" key="3">
    <source>
        <dbReference type="Proteomes" id="UP000326994"/>
    </source>
</evidence>
<dbReference type="InterPro" id="IPR029039">
    <property type="entry name" value="Flavoprotein-like_sf"/>
</dbReference>
<reference evidence="2 3" key="1">
    <citation type="submission" date="2019-08" db="EMBL/GenBank/DDBJ databases">
        <title>Ulvibacter marinistellae sp. nov., isolated from a starfish, Patiria pectinifera.</title>
        <authorList>
            <person name="Kawano K."/>
            <person name="Ushijima N."/>
            <person name="Kihara M."/>
            <person name="Itoh H."/>
        </authorList>
    </citation>
    <scope>NUCLEOTIDE SEQUENCE [LARGE SCALE GENOMIC DNA]</scope>
    <source>
        <strain evidence="2 3">KK4</strain>
    </source>
</reference>
<dbReference type="Proteomes" id="UP000326994">
    <property type="component" value="Unassembled WGS sequence"/>
</dbReference>
<comment type="caution">
    <text evidence="2">The sequence shown here is derived from an EMBL/GenBank/DDBJ whole genome shotgun (WGS) entry which is preliminary data.</text>
</comment>
<organism evidence="2 3">
    <name type="scientific">Patiriisocius marinistellae</name>
    <dbReference type="NCBI Taxonomy" id="2494560"/>
    <lineage>
        <taxon>Bacteria</taxon>
        <taxon>Pseudomonadati</taxon>
        <taxon>Bacteroidota</taxon>
        <taxon>Flavobacteriia</taxon>
        <taxon>Flavobacteriales</taxon>
        <taxon>Flavobacteriaceae</taxon>
        <taxon>Patiriisocius</taxon>
    </lineage>
</organism>
<dbReference type="EMBL" id="BKCF01000004">
    <property type="protein sequence ID" value="GEQ86592.1"/>
    <property type="molecule type" value="Genomic_DNA"/>
</dbReference>
<accession>A0A5J4FZB7</accession>
<evidence type="ECO:0000259" key="1">
    <source>
        <dbReference type="Pfam" id="PF03358"/>
    </source>
</evidence>
<evidence type="ECO:0000313" key="2">
    <source>
        <dbReference type="EMBL" id="GEQ86592.1"/>
    </source>
</evidence>
<dbReference type="Gene3D" id="3.40.50.360">
    <property type="match status" value="1"/>
</dbReference>